<keyword evidence="13" id="KW-1185">Reference proteome</keyword>
<keyword evidence="7" id="KW-0067">ATP-binding</keyword>
<dbReference type="FunCoup" id="A0A1D3CX79">
    <property type="interactions" value="70"/>
</dbReference>
<reference evidence="12 13" key="1">
    <citation type="journal article" date="2016" name="BMC Genomics">
        <title>Comparative genomics reveals Cyclospora cayetanensis possesses coccidia-like metabolism and invasion components but unique surface antigens.</title>
        <authorList>
            <person name="Liu S."/>
            <person name="Wang L."/>
            <person name="Zheng H."/>
            <person name="Xu Z."/>
            <person name="Roellig D.M."/>
            <person name="Li N."/>
            <person name="Frace M.A."/>
            <person name="Tang K."/>
            <person name="Arrowood M.J."/>
            <person name="Moss D.M."/>
            <person name="Zhang L."/>
            <person name="Feng Y."/>
            <person name="Xiao L."/>
        </authorList>
    </citation>
    <scope>NUCLEOTIDE SEQUENCE [LARGE SCALE GENOMIC DNA]</scope>
    <source>
        <strain evidence="12 13">CHN_HEN01</strain>
    </source>
</reference>
<organism evidence="12 13">
    <name type="scientific">Cyclospora cayetanensis</name>
    <dbReference type="NCBI Taxonomy" id="88456"/>
    <lineage>
        <taxon>Eukaryota</taxon>
        <taxon>Sar</taxon>
        <taxon>Alveolata</taxon>
        <taxon>Apicomplexa</taxon>
        <taxon>Conoidasida</taxon>
        <taxon>Coccidia</taxon>
        <taxon>Eucoccidiorida</taxon>
        <taxon>Eimeriorina</taxon>
        <taxon>Eimeriidae</taxon>
        <taxon>Cyclospora</taxon>
    </lineage>
</organism>
<keyword evidence="11" id="KW-0812">Transmembrane</keyword>
<feature type="region of interest" description="Disordered" evidence="10">
    <location>
        <begin position="468"/>
        <end position="489"/>
    </location>
</feature>
<gene>
    <name evidence="12" type="ORF">cyc_07938</name>
</gene>
<evidence type="ECO:0000256" key="6">
    <source>
        <dbReference type="ARBA" id="ARBA00022741"/>
    </source>
</evidence>
<dbReference type="EC" id="6.3.2.2" evidence="3"/>
<evidence type="ECO:0000256" key="11">
    <source>
        <dbReference type="SAM" id="Phobius"/>
    </source>
</evidence>
<feature type="transmembrane region" description="Helical" evidence="11">
    <location>
        <begin position="7"/>
        <end position="27"/>
    </location>
</feature>
<evidence type="ECO:0000256" key="3">
    <source>
        <dbReference type="ARBA" id="ARBA00012220"/>
    </source>
</evidence>
<sequence length="1110" mass="122514">MQGGEGAIYCVLPSVPSFIWLFVLASLSSSLESITDLFSSLCLVLVEAKVSRKEAAWKLEAVGRKLQGVCKAAFCRGFHSTLGSCLDVANLRRSTGEQACGATSSAELRLKDRHSAGLAPSIPLSGAGAFAEYVSLGSNMNADCPYRMAKATFELDLVHLVRRNARRVERVFNSVDASCLELAPSLHVETLGVQHPMAEGVVLRYLGGPRRAPRPSARAEAETPKEPWAACSSSHIFFHGFWVRKLVKTPVANLADLQLDGSSLESDSAIALLSIKRAEGTPSGGRRYITHIEKGRRMERTEEERDPPPSIQSPGLFKAAEQAAVKRRGIRQFLQLLKQFKDYEGPLKWGDEIEVFLVRVDPSTRQIRLALDAGPSILKMKASEAAATPQQHQEGENITSSHERSLWHPEYASYMIEALPGAALNLQPESWLLVEQSIRSRRRKLLSCLEPHTSPLFMTSFPLLGVDVQPRENSGGNDRSPGNFAYPASPADPLHSLSQSIFLGDEVINPHPRFGTLTANIRRRRGCKVQILVPLYMDRGVCVDTSRKVPNQPLFDAALGGRQCILYHDEEGRDSQSGLAKMHEDQALINQGNLYIYMDAMCFGMGMNCVQATFSCKTISDARYLYDQLIVVAPLVLSLTAATPFLRGCVAATDTRWDSISMAVDSRRADEMKSIIKSRYSANSLYISDKPHLFDRLGKLNDLELTVNERAYDALVRSGVDSLLARHVALLFVHDPLVIFKDRVMKEGQTEGDIIREGDTDWGMDDGIVYETAEDFENLQSTNWNAVRFKPPPQFMRPTSSDLGDTSLIGWRVELRTPEIQLTDFENAACISLIAAVVQLILEEQVELYIPISLNDINMQRAAKLNSILNQRFWFRRDIRANANDLSYAEFSLHSILFGEAGPADTNVSDAVFGPALLRLCKQMFEGKVRKGHCSAEALNAFMEMYNLTYLRTSGELPTDAAFLRACLSAHPEYRGDSVISPGATYDICQLAMRLGNGELEIAELLGPFARRYGSAKARTIRVSNNCTSSCASIDPEALLLGKGRIAASLQHPDIHERLRLYMLQKPAVSQQQACARSEGSCSGISSAQQQCAFGEQMSELASAEFVGSE</sequence>
<evidence type="ECO:0000256" key="7">
    <source>
        <dbReference type="ARBA" id="ARBA00022840"/>
    </source>
</evidence>
<dbReference type="AlphaFoldDB" id="A0A1D3CX79"/>
<keyword evidence="6" id="KW-0547">Nucleotide-binding</keyword>
<accession>A0A1D3CX79</accession>
<dbReference type="PANTHER" id="PTHR11164:SF0">
    <property type="entry name" value="GLUTAMATE--CYSTEINE LIGASE CATALYTIC SUBUNIT"/>
    <property type="match status" value="1"/>
</dbReference>
<protein>
    <recommendedName>
        <fullName evidence="3">glutamate--cysteine ligase</fullName>
        <ecNumber evidence="3">6.3.2.2</ecNumber>
    </recommendedName>
    <alternativeName>
        <fullName evidence="9">Gamma-ECS</fullName>
    </alternativeName>
    <alternativeName>
        <fullName evidence="8">Gamma-glutamylcysteine synthetase</fullName>
    </alternativeName>
</protein>
<evidence type="ECO:0000256" key="4">
    <source>
        <dbReference type="ARBA" id="ARBA00022598"/>
    </source>
</evidence>
<proteinExistence type="inferred from homology"/>
<dbReference type="UniPathway" id="UPA00142">
    <property type="reaction ID" value="UER00209"/>
</dbReference>
<dbReference type="PANTHER" id="PTHR11164">
    <property type="entry name" value="GLUTAMATE CYSTEINE LIGASE"/>
    <property type="match status" value="1"/>
</dbReference>
<dbReference type="GO" id="GO:0005524">
    <property type="term" value="F:ATP binding"/>
    <property type="evidence" value="ECO:0007669"/>
    <property type="project" value="UniProtKB-KW"/>
</dbReference>
<keyword evidence="11" id="KW-0472">Membrane</keyword>
<dbReference type="VEuPathDB" id="ToxoDB:cyc_07938"/>
<dbReference type="InterPro" id="IPR014746">
    <property type="entry name" value="Gln_synth/guanido_kin_cat_dom"/>
</dbReference>
<keyword evidence="11" id="KW-1133">Transmembrane helix</keyword>
<dbReference type="GO" id="GO:0004357">
    <property type="term" value="F:glutamate-cysteine ligase activity"/>
    <property type="evidence" value="ECO:0007669"/>
    <property type="project" value="UniProtKB-EC"/>
</dbReference>
<evidence type="ECO:0000313" key="12">
    <source>
        <dbReference type="EMBL" id="OEH75788.1"/>
    </source>
</evidence>
<dbReference type="Gene3D" id="1.10.8.960">
    <property type="match status" value="1"/>
</dbReference>
<keyword evidence="5" id="KW-0317">Glutathione biosynthesis</keyword>
<dbReference type="Proteomes" id="UP000095192">
    <property type="component" value="Unassembled WGS sequence"/>
</dbReference>
<dbReference type="Gene3D" id="3.30.590.50">
    <property type="match status" value="2"/>
</dbReference>
<dbReference type="Pfam" id="PF03074">
    <property type="entry name" value="GCS"/>
    <property type="match status" value="2"/>
</dbReference>
<dbReference type="VEuPathDB" id="ToxoDB:LOC34623790"/>
<name>A0A1D3CX79_9EIME</name>
<evidence type="ECO:0000256" key="8">
    <source>
        <dbReference type="ARBA" id="ARBA00030585"/>
    </source>
</evidence>
<dbReference type="EMBL" id="JROU02001632">
    <property type="protein sequence ID" value="OEH75788.1"/>
    <property type="molecule type" value="Genomic_DNA"/>
</dbReference>
<comment type="caution">
    <text evidence="12">The sequence shown here is derived from an EMBL/GenBank/DDBJ whole genome shotgun (WGS) entry which is preliminary data.</text>
</comment>
<evidence type="ECO:0000313" key="13">
    <source>
        <dbReference type="Proteomes" id="UP000095192"/>
    </source>
</evidence>
<dbReference type="InterPro" id="IPR004308">
    <property type="entry name" value="GCS"/>
</dbReference>
<evidence type="ECO:0000256" key="9">
    <source>
        <dbReference type="ARBA" id="ARBA00032122"/>
    </source>
</evidence>
<dbReference type="SUPFAM" id="SSF55931">
    <property type="entry name" value="Glutamine synthetase/guanido kinase"/>
    <property type="match status" value="1"/>
</dbReference>
<comment type="pathway">
    <text evidence="1">Sulfur metabolism; glutathione biosynthesis; glutathione from L-cysteine and L-glutamate: step 1/2.</text>
</comment>
<evidence type="ECO:0000256" key="1">
    <source>
        <dbReference type="ARBA" id="ARBA00005006"/>
    </source>
</evidence>
<evidence type="ECO:0000256" key="2">
    <source>
        <dbReference type="ARBA" id="ARBA00008100"/>
    </source>
</evidence>
<evidence type="ECO:0000256" key="10">
    <source>
        <dbReference type="SAM" id="MobiDB-lite"/>
    </source>
</evidence>
<dbReference type="GO" id="GO:0006750">
    <property type="term" value="P:glutathione biosynthetic process"/>
    <property type="evidence" value="ECO:0007669"/>
    <property type="project" value="UniProtKB-UniPathway"/>
</dbReference>
<keyword evidence="4" id="KW-0436">Ligase</keyword>
<dbReference type="InParanoid" id="A0A1D3CX79"/>
<evidence type="ECO:0000256" key="5">
    <source>
        <dbReference type="ARBA" id="ARBA00022684"/>
    </source>
</evidence>
<comment type="similarity">
    <text evidence="2">Belongs to the glutamate--cysteine ligase type 3 family.</text>
</comment>